<comment type="caution">
    <text evidence="1">The sequence shown here is derived from an EMBL/GenBank/DDBJ whole genome shotgun (WGS) entry which is preliminary data.</text>
</comment>
<name>A0A7Z8YR34_9FLAO</name>
<dbReference type="EMBL" id="UYIV01000001">
    <property type="protein sequence ID" value="VDH05872.1"/>
    <property type="molecule type" value="Genomic_DNA"/>
</dbReference>
<evidence type="ECO:0000313" key="2">
    <source>
        <dbReference type="Proteomes" id="UP000270205"/>
    </source>
</evidence>
<reference evidence="1 2" key="1">
    <citation type="submission" date="2018-11" db="EMBL/GenBank/DDBJ databases">
        <authorList>
            <consortium name="Pathogen Informatics"/>
        </authorList>
    </citation>
    <scope>NUCLEOTIDE SEQUENCE [LARGE SCALE GENOMIC DNA]</scope>
    <source>
        <strain evidence="1 2">NCTC12929</strain>
    </source>
</reference>
<gene>
    <name evidence="1" type="ORF">NCTC12929_02032</name>
</gene>
<accession>A0A7Z8YR34</accession>
<proteinExistence type="predicted"/>
<dbReference type="AlphaFoldDB" id="A0A7Z8YR34"/>
<organism evidence="1 2">
    <name type="scientific">Bergeyella zoohelcum</name>
    <dbReference type="NCBI Taxonomy" id="1015"/>
    <lineage>
        <taxon>Bacteria</taxon>
        <taxon>Pseudomonadati</taxon>
        <taxon>Bacteroidota</taxon>
        <taxon>Flavobacteriia</taxon>
        <taxon>Flavobacteriales</taxon>
        <taxon>Weeksellaceae</taxon>
        <taxon>Bergeyella</taxon>
    </lineage>
</organism>
<evidence type="ECO:0000313" key="1">
    <source>
        <dbReference type="EMBL" id="VDH05872.1"/>
    </source>
</evidence>
<dbReference type="Proteomes" id="UP000270205">
    <property type="component" value="Unassembled WGS sequence"/>
</dbReference>
<sequence length="86" mass="10084">MQILTTYSGKKMDSMETRVYYRNTVDLEDENGNFVEAESLFYREGDTMILEDEDVYITFPFDKNIFRYVGMAASSVGLVNKKNHYK</sequence>
<protein>
    <submittedName>
        <fullName evidence="1">Uncharacterized protein</fullName>
    </submittedName>
</protein>